<dbReference type="AlphaFoldDB" id="A0A447UEL9"/>
<organism evidence="2 3">
    <name type="scientific">Citrobacter koseri</name>
    <name type="common">Citrobacter diversus</name>
    <dbReference type="NCBI Taxonomy" id="545"/>
    <lineage>
        <taxon>Bacteria</taxon>
        <taxon>Pseudomonadati</taxon>
        <taxon>Pseudomonadota</taxon>
        <taxon>Gammaproteobacteria</taxon>
        <taxon>Enterobacterales</taxon>
        <taxon>Enterobacteriaceae</taxon>
        <taxon>Citrobacter</taxon>
    </lineage>
</organism>
<dbReference type="Proteomes" id="UP000270272">
    <property type="component" value="Chromosome"/>
</dbReference>
<dbReference type="EMBL" id="LR134204">
    <property type="protein sequence ID" value="VEB83098.1"/>
    <property type="molecule type" value="Genomic_DNA"/>
</dbReference>
<reference evidence="2 3" key="1">
    <citation type="submission" date="2018-12" db="EMBL/GenBank/DDBJ databases">
        <authorList>
            <consortium name="Pathogen Informatics"/>
        </authorList>
    </citation>
    <scope>NUCLEOTIDE SEQUENCE [LARGE SCALE GENOMIC DNA]</scope>
    <source>
        <strain evidence="2 3">NCTC11075</strain>
    </source>
</reference>
<protein>
    <submittedName>
        <fullName evidence="2">Phage tail fiber assembly protein</fullName>
    </submittedName>
</protein>
<dbReference type="InterPro" id="IPR003458">
    <property type="entry name" value="Phage_T4_Gp38_tail_assem"/>
</dbReference>
<accession>A0A447UEL9</accession>
<proteinExistence type="predicted"/>
<gene>
    <name evidence="2" type="ORF">NCTC11075_00027</name>
</gene>
<dbReference type="Pfam" id="PF02413">
    <property type="entry name" value="Caudo_TAP"/>
    <property type="match status" value="1"/>
</dbReference>
<name>A0A447UEL9_CITKO</name>
<feature type="region of interest" description="Disordered" evidence="1">
    <location>
        <begin position="41"/>
        <end position="62"/>
    </location>
</feature>
<evidence type="ECO:0000256" key="1">
    <source>
        <dbReference type="SAM" id="MobiDB-lite"/>
    </source>
</evidence>
<sequence>MWYWNPVDCNEALPDIHDLSGCIEIDDDEHPFKTGDLPAGKVWSNDASNHPVLTDTPPPSPEEEIAEAEAIRSQLRATADAEIIWRQDAVDAGIATERETTELAEWIKYRVLLMRVDTTKTRMAYSSGGTGQLISGALDVSTASSTSR</sequence>
<evidence type="ECO:0000313" key="3">
    <source>
        <dbReference type="Proteomes" id="UP000270272"/>
    </source>
</evidence>
<evidence type="ECO:0000313" key="2">
    <source>
        <dbReference type="EMBL" id="VEB83098.1"/>
    </source>
</evidence>